<proteinExistence type="predicted"/>
<accession>A0AAW8U6N2</accession>
<dbReference type="Gene3D" id="3.40.630.30">
    <property type="match status" value="1"/>
</dbReference>
<protein>
    <recommendedName>
        <fullName evidence="3">N-acetyltransferase domain-containing protein</fullName>
    </recommendedName>
</protein>
<gene>
    <name evidence="1" type="ORF">P7H70_14345</name>
</gene>
<dbReference type="SUPFAM" id="SSF55729">
    <property type="entry name" value="Acyl-CoA N-acyltransferases (Nat)"/>
    <property type="match status" value="1"/>
</dbReference>
<evidence type="ECO:0008006" key="3">
    <source>
        <dbReference type="Google" id="ProtNLM"/>
    </source>
</evidence>
<evidence type="ECO:0000313" key="1">
    <source>
        <dbReference type="EMBL" id="MDT2835211.1"/>
    </source>
</evidence>
<dbReference type="InterPro" id="IPR016181">
    <property type="entry name" value="Acyl_CoA_acyltransferase"/>
</dbReference>
<dbReference type="AlphaFoldDB" id="A0AAW8U6N2"/>
<evidence type="ECO:0000313" key="2">
    <source>
        <dbReference type="Proteomes" id="UP001268577"/>
    </source>
</evidence>
<dbReference type="Proteomes" id="UP001268577">
    <property type="component" value="Unassembled WGS sequence"/>
</dbReference>
<sequence>MLVSKKKYEELVLMNSKLEEDYQGIINEMRIEAEKERDFLINEIIGLKALSKLNEELEKKNYCILGIEKNELGDLIAVTSTRGDKANDILLYSLKENKYKSCNNQPRVLVSGKFLNKELKIDDIQSMEDNKNSGNGTILLKYLKKEAKRWGYNTITADLGTAEPKKLSKLVNFYEKNGYDVTLKKDETAGSVKIIL</sequence>
<dbReference type="EMBL" id="JARQBZ010000044">
    <property type="protein sequence ID" value="MDT2835211.1"/>
    <property type="molecule type" value="Genomic_DNA"/>
</dbReference>
<comment type="caution">
    <text evidence="1">The sequence shown here is derived from an EMBL/GenBank/DDBJ whole genome shotgun (WGS) entry which is preliminary data.</text>
</comment>
<dbReference type="RefSeq" id="WP_311985749.1">
    <property type="nucleotide sequence ID" value="NZ_JARQBZ010000044.1"/>
</dbReference>
<reference evidence="1" key="1">
    <citation type="submission" date="2023-03" db="EMBL/GenBank/DDBJ databases">
        <authorList>
            <person name="Shen W."/>
            <person name="Cai J."/>
        </authorList>
    </citation>
    <scope>NUCLEOTIDE SEQUENCE</scope>
    <source>
        <strain evidence="1">P96-3</strain>
    </source>
</reference>
<organism evidence="1 2">
    <name type="scientific">Vagococcus carniphilus</name>
    <dbReference type="NCBI Taxonomy" id="218144"/>
    <lineage>
        <taxon>Bacteria</taxon>
        <taxon>Bacillati</taxon>
        <taxon>Bacillota</taxon>
        <taxon>Bacilli</taxon>
        <taxon>Lactobacillales</taxon>
        <taxon>Enterococcaceae</taxon>
        <taxon>Vagococcus</taxon>
    </lineage>
</organism>
<name>A0AAW8U6N2_9ENTE</name>